<dbReference type="Proteomes" id="UP000243887">
    <property type="component" value="Unassembled WGS sequence"/>
</dbReference>
<keyword evidence="1" id="KW-0812">Transmembrane</keyword>
<sequence>MKDFKKYLPSATLVIVLLIGLYKIVAVSIDGGIYEYALIGALYELTWLPLLLCLAAMPILWVMYILRKEVGFKKGITYVGICFLGILGVLFL</sequence>
<evidence type="ECO:0000256" key="1">
    <source>
        <dbReference type="SAM" id="Phobius"/>
    </source>
</evidence>
<evidence type="ECO:0000313" key="2">
    <source>
        <dbReference type="EMBL" id="SFJ64004.1"/>
    </source>
</evidence>
<proteinExistence type="predicted"/>
<dbReference type="AlphaFoldDB" id="A0A1I3SYX6"/>
<protein>
    <submittedName>
        <fullName evidence="2">Uncharacterized protein</fullName>
    </submittedName>
</protein>
<reference evidence="3" key="1">
    <citation type="submission" date="2016-10" db="EMBL/GenBank/DDBJ databases">
        <authorList>
            <person name="Varghese N."/>
            <person name="Submissions S."/>
        </authorList>
    </citation>
    <scope>NUCLEOTIDE SEQUENCE [LARGE SCALE GENOMIC DNA]</scope>
    <source>
        <strain evidence="3">DSM 26542</strain>
    </source>
</reference>
<feature type="transmembrane region" description="Helical" evidence="1">
    <location>
        <begin position="75"/>
        <end position="91"/>
    </location>
</feature>
<keyword evidence="1" id="KW-1133">Transmembrane helix</keyword>
<dbReference type="RefSeq" id="WP_090679863.1">
    <property type="nucleotide sequence ID" value="NZ_FORU01000012.1"/>
</dbReference>
<name>A0A1I3SYX6_9FLAO</name>
<keyword evidence="3" id="KW-1185">Reference proteome</keyword>
<accession>A0A1I3SYX6</accession>
<gene>
    <name evidence="2" type="ORF">SAMN04487893_11210</name>
</gene>
<evidence type="ECO:0000313" key="3">
    <source>
        <dbReference type="Proteomes" id="UP000243887"/>
    </source>
</evidence>
<feature type="transmembrane region" description="Helical" evidence="1">
    <location>
        <begin position="45"/>
        <end position="66"/>
    </location>
</feature>
<organism evidence="2 3">
    <name type="scientific">Myroides guanonis</name>
    <dbReference type="NCBI Taxonomy" id="1150112"/>
    <lineage>
        <taxon>Bacteria</taxon>
        <taxon>Pseudomonadati</taxon>
        <taxon>Bacteroidota</taxon>
        <taxon>Flavobacteriia</taxon>
        <taxon>Flavobacteriales</taxon>
        <taxon>Flavobacteriaceae</taxon>
        <taxon>Myroides</taxon>
    </lineage>
</organism>
<keyword evidence="1" id="KW-0472">Membrane</keyword>
<dbReference type="EMBL" id="FORU01000012">
    <property type="protein sequence ID" value="SFJ64004.1"/>
    <property type="molecule type" value="Genomic_DNA"/>
</dbReference>
<feature type="transmembrane region" description="Helical" evidence="1">
    <location>
        <begin position="7"/>
        <end position="25"/>
    </location>
</feature>